<organism evidence="2 3">
    <name type="scientific">Panicum virgatum</name>
    <name type="common">Blackwell switchgrass</name>
    <dbReference type="NCBI Taxonomy" id="38727"/>
    <lineage>
        <taxon>Eukaryota</taxon>
        <taxon>Viridiplantae</taxon>
        <taxon>Streptophyta</taxon>
        <taxon>Embryophyta</taxon>
        <taxon>Tracheophyta</taxon>
        <taxon>Spermatophyta</taxon>
        <taxon>Magnoliopsida</taxon>
        <taxon>Liliopsida</taxon>
        <taxon>Poales</taxon>
        <taxon>Poaceae</taxon>
        <taxon>PACMAD clade</taxon>
        <taxon>Panicoideae</taxon>
        <taxon>Panicodae</taxon>
        <taxon>Paniceae</taxon>
        <taxon>Panicinae</taxon>
        <taxon>Panicum</taxon>
        <taxon>Panicum sect. Hiantes</taxon>
    </lineage>
</organism>
<evidence type="ECO:0000313" key="2">
    <source>
        <dbReference type="EMBL" id="KAG2657068.1"/>
    </source>
</evidence>
<name>A0A8T0XE42_PANVG</name>
<feature type="region of interest" description="Disordered" evidence="1">
    <location>
        <begin position="78"/>
        <end position="102"/>
    </location>
</feature>
<reference evidence="2" key="1">
    <citation type="submission" date="2020-05" db="EMBL/GenBank/DDBJ databases">
        <title>WGS assembly of Panicum virgatum.</title>
        <authorList>
            <person name="Lovell J.T."/>
            <person name="Jenkins J."/>
            <person name="Shu S."/>
            <person name="Juenger T.E."/>
            <person name="Schmutz J."/>
        </authorList>
    </citation>
    <scope>NUCLEOTIDE SEQUENCE</scope>
    <source>
        <strain evidence="2">AP13</strain>
    </source>
</reference>
<sequence length="157" mass="16001">MRAALMQEYEDEDKQPPLQTAGASDLVALQSEAGSSSRAVGMTGSRPSVMGVLSAVPSPTLTGESCRVAAAANPQSAVSVLGKRSGPSGSASRGRSFKRPRSASCRGAGDWLVAAGAQEVPRRTASVCGGRLLVLGGGAFERLRVGGVGRPARQNFC</sequence>
<gene>
    <name evidence="2" type="ORF">PVAP13_1KG116377</name>
</gene>
<feature type="region of interest" description="Disordered" evidence="1">
    <location>
        <begin position="1"/>
        <end position="24"/>
    </location>
</feature>
<feature type="compositionally biased region" description="Low complexity" evidence="1">
    <location>
        <begin position="84"/>
        <end position="94"/>
    </location>
</feature>
<evidence type="ECO:0000256" key="1">
    <source>
        <dbReference type="SAM" id="MobiDB-lite"/>
    </source>
</evidence>
<protein>
    <submittedName>
        <fullName evidence="2">Uncharacterized protein</fullName>
    </submittedName>
</protein>
<evidence type="ECO:0000313" key="3">
    <source>
        <dbReference type="Proteomes" id="UP000823388"/>
    </source>
</evidence>
<comment type="caution">
    <text evidence="2">The sequence shown here is derived from an EMBL/GenBank/DDBJ whole genome shotgun (WGS) entry which is preliminary data.</text>
</comment>
<keyword evidence="3" id="KW-1185">Reference proteome</keyword>
<dbReference type="EMBL" id="CM029037">
    <property type="protein sequence ID" value="KAG2657068.1"/>
    <property type="molecule type" value="Genomic_DNA"/>
</dbReference>
<proteinExistence type="predicted"/>
<dbReference type="Proteomes" id="UP000823388">
    <property type="component" value="Chromosome 1K"/>
</dbReference>
<dbReference type="AlphaFoldDB" id="A0A8T0XE42"/>
<accession>A0A8T0XE42</accession>